<keyword evidence="6" id="KW-1185">Reference proteome</keyword>
<reference evidence="5" key="1">
    <citation type="submission" date="2023-06" db="EMBL/GenBank/DDBJ databases">
        <title>Genome-scale phylogeny and comparative genomics of the fungal order Sordariales.</title>
        <authorList>
            <consortium name="Lawrence Berkeley National Laboratory"/>
            <person name="Hensen N."/>
            <person name="Bonometti L."/>
            <person name="Westerberg I."/>
            <person name="Brannstrom I.O."/>
            <person name="Guillou S."/>
            <person name="Cros-Aarteil S."/>
            <person name="Calhoun S."/>
            <person name="Haridas S."/>
            <person name="Kuo A."/>
            <person name="Mondo S."/>
            <person name="Pangilinan J."/>
            <person name="Riley R."/>
            <person name="Labutti K."/>
            <person name="Andreopoulos B."/>
            <person name="Lipzen A."/>
            <person name="Chen C."/>
            <person name="Yanf M."/>
            <person name="Daum C."/>
            <person name="Ng V."/>
            <person name="Clum A."/>
            <person name="Steindorff A."/>
            <person name="Ohm R."/>
            <person name="Martin F."/>
            <person name="Silar P."/>
            <person name="Natvig D."/>
            <person name="Lalanne C."/>
            <person name="Gautier V."/>
            <person name="Ament-Velasquez S.L."/>
            <person name="Kruys A."/>
            <person name="Hutchinson M.I."/>
            <person name="Powell A.J."/>
            <person name="Barry K."/>
            <person name="Miller A.N."/>
            <person name="Grigoriev I.V."/>
            <person name="Debuchy R."/>
            <person name="Gladieux P."/>
            <person name="Thoren M.H."/>
            <person name="Johannesson H."/>
        </authorList>
    </citation>
    <scope>NUCLEOTIDE SEQUENCE</scope>
    <source>
        <strain evidence="5">CBS 307.81</strain>
    </source>
</reference>
<proteinExistence type="inferred from homology"/>
<dbReference type="GO" id="GO:0006412">
    <property type="term" value="P:translation"/>
    <property type="evidence" value="ECO:0007669"/>
    <property type="project" value="InterPro"/>
</dbReference>
<dbReference type="GO" id="GO:1990904">
    <property type="term" value="C:ribonucleoprotein complex"/>
    <property type="evidence" value="ECO:0007669"/>
    <property type="project" value="UniProtKB-KW"/>
</dbReference>
<dbReference type="EMBL" id="JAULSY010000039">
    <property type="protein sequence ID" value="KAK0669759.1"/>
    <property type="molecule type" value="Genomic_DNA"/>
</dbReference>
<keyword evidence="4" id="KW-0175">Coiled coil</keyword>
<dbReference type="Gene3D" id="2.40.50.140">
    <property type="entry name" value="Nucleic acid-binding proteins"/>
    <property type="match status" value="1"/>
</dbReference>
<comment type="caution">
    <text evidence="5">The sequence shown here is derived from an EMBL/GenBank/DDBJ whole genome shotgun (WGS) entry which is preliminary data.</text>
</comment>
<keyword evidence="3" id="KW-0687">Ribonucleoprotein</keyword>
<evidence type="ECO:0000313" key="6">
    <source>
        <dbReference type="Proteomes" id="UP001174997"/>
    </source>
</evidence>
<dbReference type="InterPro" id="IPR000266">
    <property type="entry name" value="Ribosomal_uS17"/>
</dbReference>
<evidence type="ECO:0000256" key="2">
    <source>
        <dbReference type="ARBA" id="ARBA00022980"/>
    </source>
</evidence>
<evidence type="ECO:0000256" key="4">
    <source>
        <dbReference type="SAM" id="Coils"/>
    </source>
</evidence>
<name>A0AA40DDJ7_9PEZI</name>
<dbReference type="GO" id="GO:0003735">
    <property type="term" value="F:structural constituent of ribosome"/>
    <property type="evidence" value="ECO:0007669"/>
    <property type="project" value="InterPro"/>
</dbReference>
<evidence type="ECO:0000256" key="3">
    <source>
        <dbReference type="ARBA" id="ARBA00023274"/>
    </source>
</evidence>
<organism evidence="5 6">
    <name type="scientific">Cercophora samala</name>
    <dbReference type="NCBI Taxonomy" id="330535"/>
    <lineage>
        <taxon>Eukaryota</taxon>
        <taxon>Fungi</taxon>
        <taxon>Dikarya</taxon>
        <taxon>Ascomycota</taxon>
        <taxon>Pezizomycotina</taxon>
        <taxon>Sordariomycetes</taxon>
        <taxon>Sordariomycetidae</taxon>
        <taxon>Sordariales</taxon>
        <taxon>Lasiosphaeriaceae</taxon>
        <taxon>Cercophora</taxon>
    </lineage>
</organism>
<dbReference type="InterPro" id="IPR012340">
    <property type="entry name" value="NA-bd_OB-fold"/>
</dbReference>
<dbReference type="Pfam" id="PF00366">
    <property type="entry name" value="Ribosomal_S17"/>
    <property type="match status" value="1"/>
</dbReference>
<evidence type="ECO:0008006" key="7">
    <source>
        <dbReference type="Google" id="ProtNLM"/>
    </source>
</evidence>
<dbReference type="SUPFAM" id="SSF50249">
    <property type="entry name" value="Nucleic acid-binding proteins"/>
    <property type="match status" value="1"/>
</dbReference>
<feature type="coiled-coil region" evidence="4">
    <location>
        <begin position="114"/>
        <end position="152"/>
    </location>
</feature>
<accession>A0AA40DDJ7</accession>
<comment type="similarity">
    <text evidence="1">Belongs to the universal ribosomal protein uS17 family.</text>
</comment>
<evidence type="ECO:0000313" key="5">
    <source>
        <dbReference type="EMBL" id="KAK0669759.1"/>
    </source>
</evidence>
<dbReference type="Proteomes" id="UP001174997">
    <property type="component" value="Unassembled WGS sequence"/>
</dbReference>
<sequence>MASSSIAKNLAHLNSMREIHGVVVTAGLIDKTVKVRVGGLKWNNFLKKHFDDPQTYLVHDPANSLRQGDVVAISPGWRTSKSKRHVVKHIIAPGAGLPISARPPIPSAEELVTKKAIKRDAKQARKSLKEVAEKVERSLEFAKSEVAKAEKEVKMQTLIMASRTKKKYGWVSKQEE</sequence>
<dbReference type="GO" id="GO:0005840">
    <property type="term" value="C:ribosome"/>
    <property type="evidence" value="ECO:0007669"/>
    <property type="project" value="UniProtKB-KW"/>
</dbReference>
<gene>
    <name evidence="5" type="ORF">QBC41DRAFT_319200</name>
</gene>
<protein>
    <recommendedName>
        <fullName evidence="7">Ribosomal protein S17</fullName>
    </recommendedName>
</protein>
<dbReference type="AlphaFoldDB" id="A0AA40DDJ7"/>
<keyword evidence="2" id="KW-0689">Ribosomal protein</keyword>
<evidence type="ECO:0000256" key="1">
    <source>
        <dbReference type="ARBA" id="ARBA00010254"/>
    </source>
</evidence>